<comment type="caution">
    <text evidence="1">The sequence shown here is derived from an EMBL/GenBank/DDBJ whole genome shotgun (WGS) entry which is preliminary data.</text>
</comment>
<evidence type="ECO:0000313" key="2">
    <source>
        <dbReference type="Proteomes" id="UP001595387"/>
    </source>
</evidence>
<gene>
    <name evidence="1" type="ORF">ACFODW_13975</name>
</gene>
<reference evidence="2" key="1">
    <citation type="journal article" date="2019" name="Int. J. Syst. Evol. Microbiol.">
        <title>The Global Catalogue of Microorganisms (GCM) 10K type strain sequencing project: providing services to taxonomists for standard genome sequencing and annotation.</title>
        <authorList>
            <consortium name="The Broad Institute Genomics Platform"/>
            <consortium name="The Broad Institute Genome Sequencing Center for Infectious Disease"/>
            <person name="Wu L."/>
            <person name="Ma J."/>
        </authorList>
    </citation>
    <scope>NUCLEOTIDE SEQUENCE [LARGE SCALE GENOMIC DNA]</scope>
    <source>
        <strain evidence="2">KCTC 13193</strain>
    </source>
</reference>
<accession>A0ABV7A971</accession>
<name>A0ABV7A971_9BACI</name>
<evidence type="ECO:0000313" key="1">
    <source>
        <dbReference type="EMBL" id="MFC2949425.1"/>
    </source>
</evidence>
<organism evidence="1 2">
    <name type="scientific">Virgibacillus sediminis</name>
    <dbReference type="NCBI Taxonomy" id="202260"/>
    <lineage>
        <taxon>Bacteria</taxon>
        <taxon>Bacillati</taxon>
        <taxon>Bacillota</taxon>
        <taxon>Bacilli</taxon>
        <taxon>Bacillales</taxon>
        <taxon>Bacillaceae</taxon>
        <taxon>Virgibacillus</taxon>
    </lineage>
</organism>
<dbReference type="EMBL" id="JBHRRZ010000036">
    <property type="protein sequence ID" value="MFC2949425.1"/>
    <property type="molecule type" value="Genomic_DNA"/>
</dbReference>
<sequence>MYKIIAQAGNQAEIYLAIEGEMLRFETYEEAEQFLEQAQDEMSLPKSYQLTIVKE</sequence>
<dbReference type="Proteomes" id="UP001595387">
    <property type="component" value="Unassembled WGS sequence"/>
</dbReference>
<protein>
    <submittedName>
        <fullName evidence="1">Uncharacterized protein</fullName>
    </submittedName>
</protein>
<keyword evidence="2" id="KW-1185">Reference proteome</keyword>
<proteinExistence type="predicted"/>
<dbReference type="RefSeq" id="WP_390307395.1">
    <property type="nucleotide sequence ID" value="NZ_JBHRRZ010000036.1"/>
</dbReference>